<dbReference type="EMBL" id="CACVBS010000054">
    <property type="protein sequence ID" value="CAA7266326.1"/>
    <property type="molecule type" value="Genomic_DNA"/>
</dbReference>
<feature type="compositionally biased region" description="Low complexity" evidence="3">
    <location>
        <begin position="329"/>
        <end position="349"/>
    </location>
</feature>
<organism evidence="5 6">
    <name type="scientific">Cyclocybe aegerita</name>
    <name type="common">Black poplar mushroom</name>
    <name type="synonym">Agrocybe aegerita</name>
    <dbReference type="NCBI Taxonomy" id="1973307"/>
    <lineage>
        <taxon>Eukaryota</taxon>
        <taxon>Fungi</taxon>
        <taxon>Dikarya</taxon>
        <taxon>Basidiomycota</taxon>
        <taxon>Agaricomycotina</taxon>
        <taxon>Agaricomycetes</taxon>
        <taxon>Agaricomycetidae</taxon>
        <taxon>Agaricales</taxon>
        <taxon>Agaricineae</taxon>
        <taxon>Bolbitiaceae</taxon>
        <taxon>Cyclocybe</taxon>
    </lineage>
</organism>
<dbReference type="OrthoDB" id="10265275at2759"/>
<evidence type="ECO:0000313" key="5">
    <source>
        <dbReference type="EMBL" id="CAA7266326.1"/>
    </source>
</evidence>
<reference evidence="5 6" key="1">
    <citation type="submission" date="2020-01" db="EMBL/GenBank/DDBJ databases">
        <authorList>
            <person name="Gupta K D."/>
        </authorList>
    </citation>
    <scope>NUCLEOTIDE SEQUENCE [LARGE SCALE GENOMIC DNA]</scope>
</reference>
<dbReference type="PANTHER" id="PTHR15350">
    <property type="entry name" value="COP9 SIGNALOSOME COMPLEX SUBUNIT 7/DENDRITIC CELL PROTEIN GA17"/>
    <property type="match status" value="1"/>
</dbReference>
<dbReference type="PROSITE" id="PS50250">
    <property type="entry name" value="PCI"/>
    <property type="match status" value="1"/>
</dbReference>
<feature type="compositionally biased region" description="Polar residues" evidence="3">
    <location>
        <begin position="493"/>
        <end position="502"/>
    </location>
</feature>
<evidence type="ECO:0000256" key="1">
    <source>
        <dbReference type="ARBA" id="ARBA00008482"/>
    </source>
</evidence>
<dbReference type="AlphaFoldDB" id="A0A8S0WV18"/>
<comment type="caution">
    <text evidence="5">The sequence shown here is derived from an EMBL/GenBank/DDBJ whole genome shotgun (WGS) entry which is preliminary data.</text>
</comment>
<accession>A0A8S0WV18</accession>
<feature type="compositionally biased region" description="Polar residues" evidence="3">
    <location>
        <begin position="364"/>
        <end position="373"/>
    </location>
</feature>
<feature type="region of interest" description="Disordered" evidence="3">
    <location>
        <begin position="318"/>
        <end position="373"/>
    </location>
</feature>
<feature type="region of interest" description="Disordered" evidence="3">
    <location>
        <begin position="458"/>
        <end position="502"/>
    </location>
</feature>
<feature type="compositionally biased region" description="Basic residues" evidence="3">
    <location>
        <begin position="350"/>
        <end position="360"/>
    </location>
</feature>
<dbReference type="InterPro" id="IPR045237">
    <property type="entry name" value="COPS7/eIF3m"/>
</dbReference>
<feature type="domain" description="PCI" evidence="4">
    <location>
        <begin position="1"/>
        <end position="158"/>
    </location>
</feature>
<keyword evidence="2" id="KW-0736">Signalosome</keyword>
<dbReference type="PANTHER" id="PTHR15350:SF5">
    <property type="entry name" value="COP9 SIGNALOSOME COMPLEX SUBUNIT 7"/>
    <property type="match status" value="1"/>
</dbReference>
<proteinExistence type="inferred from homology"/>
<sequence>MDHANFSAKLEPFLLMSKSVKGAAAAKLIQDATAAPGVFVFSELLELPNIQELGKSEQHRKFLTLLQLFAFKTYQDYLQHKDALPPLNQAQIIKLKYLTIVSLAAERRILPYADLLKALDISSVRELEDLIIDAIYLDLLQGKLDQKEEQLEVTYTAGRDLEPGKLEQVLAALKGWANTTSAVLTTLDAKINSIAADTAAQKLNQQEHERILQAHLKEVFEKQKEKSMGGGMASRRAAFQMGDRENMMDVDEPDNKGKNRNIIDIDTVDTVSKDPGRLMLQGAWRRKRGLHIAMRQCFDGCYERYRIIGVLILIPSTNTAPEAPYPSTPSSDRVPASAARPSRRPLSFRSSHHVRSHRSRRDQPTANRTSATCITSPQRTAKTYATTAEAIANFKPTSQQVISGIAPHVFDERRRRRSQRRASYPRWYGTNANTGKRPSPLRGAMVISWDEHSIYLEQSDPQRCSTTSTVSPEETTKSEALGPDQHAAEQTDAGINSHSPSVKISKSGRRYFRVDTHLCRTLIVKLKIATTLHPSIKPT</sequence>
<evidence type="ECO:0000256" key="3">
    <source>
        <dbReference type="SAM" id="MobiDB-lite"/>
    </source>
</evidence>
<dbReference type="SMART" id="SM00088">
    <property type="entry name" value="PINT"/>
    <property type="match status" value="1"/>
</dbReference>
<protein>
    <recommendedName>
        <fullName evidence="4">PCI domain-containing protein</fullName>
    </recommendedName>
</protein>
<dbReference type="Pfam" id="PF22061">
    <property type="entry name" value="CSN7_HB_subdom"/>
    <property type="match status" value="1"/>
</dbReference>
<evidence type="ECO:0000256" key="2">
    <source>
        <dbReference type="ARBA" id="ARBA00022790"/>
    </source>
</evidence>
<comment type="similarity">
    <text evidence="1">Belongs to the CSN7/EIF3M family. CSN7 subfamily.</text>
</comment>
<evidence type="ECO:0000313" key="6">
    <source>
        <dbReference type="Proteomes" id="UP000467700"/>
    </source>
</evidence>
<dbReference type="Pfam" id="PF01399">
    <property type="entry name" value="PCI"/>
    <property type="match status" value="1"/>
</dbReference>
<feature type="region of interest" description="Disordered" evidence="3">
    <location>
        <begin position="412"/>
        <end position="441"/>
    </location>
</feature>
<dbReference type="GO" id="GO:0008180">
    <property type="term" value="C:COP9 signalosome"/>
    <property type="evidence" value="ECO:0007669"/>
    <property type="project" value="UniProtKB-KW"/>
</dbReference>
<keyword evidence="6" id="KW-1185">Reference proteome</keyword>
<dbReference type="InterPro" id="IPR000717">
    <property type="entry name" value="PCI_dom"/>
</dbReference>
<dbReference type="Proteomes" id="UP000467700">
    <property type="component" value="Unassembled WGS sequence"/>
</dbReference>
<evidence type="ECO:0000259" key="4">
    <source>
        <dbReference type="PROSITE" id="PS50250"/>
    </source>
</evidence>
<gene>
    <name evidence="5" type="ORF">AAE3_LOCUS8671</name>
</gene>
<name>A0A8S0WV18_CYCAE</name>